<dbReference type="InterPro" id="IPR052216">
    <property type="entry name" value="CRISPR_Csm3_endoribonuclease"/>
</dbReference>
<feature type="domain" description="CRISPR type III-associated protein" evidence="2">
    <location>
        <begin position="25"/>
        <end position="196"/>
    </location>
</feature>
<dbReference type="EMBL" id="CP046457">
    <property type="protein sequence ID" value="QGT99793.1"/>
    <property type="molecule type" value="Genomic_DNA"/>
</dbReference>
<proteinExistence type="predicted"/>
<dbReference type="RefSeq" id="WP_197079035.1">
    <property type="nucleotide sequence ID" value="NZ_CP046457.1"/>
</dbReference>
<dbReference type="InterPro" id="IPR005537">
    <property type="entry name" value="RAMP_III_fam"/>
</dbReference>
<protein>
    <recommendedName>
        <fullName evidence="2">CRISPR type III-associated protein domain-containing protein</fullName>
    </recommendedName>
</protein>
<dbReference type="Proteomes" id="UP000426444">
    <property type="component" value="Chromosome"/>
</dbReference>
<keyword evidence="4" id="KW-1185">Reference proteome</keyword>
<name>A0A6I6DHP0_9FIRM</name>
<evidence type="ECO:0000256" key="1">
    <source>
        <dbReference type="ARBA" id="ARBA00023118"/>
    </source>
</evidence>
<evidence type="ECO:0000313" key="3">
    <source>
        <dbReference type="EMBL" id="QGT99793.1"/>
    </source>
</evidence>
<gene>
    <name evidence="3" type="ORF">SYNTR_1200</name>
</gene>
<sequence length="220" mass="24299">MPTRLKVELEARFDSAYSISSGTGLAGIMDSYVLRDARNIPFVPGTTIKGRMRYNTTIMARALDIEVCNNDVNGNEPCKNCIVCAYFGAAGNTYPGALYFDNLYPVLDNMSESYIASLMMPRRGVTIERQRGVAGNKLLFNQEVFSPSEAIAFAGSFEGSLRLNTVSIDQQINLLRLSIEHIRTLGGNQTRGLGWVNITPRFFVNEKEYEINDISEGGSA</sequence>
<dbReference type="Pfam" id="PF03787">
    <property type="entry name" value="RAMPs"/>
    <property type="match status" value="1"/>
</dbReference>
<dbReference type="GO" id="GO:0051607">
    <property type="term" value="P:defense response to virus"/>
    <property type="evidence" value="ECO:0007669"/>
    <property type="project" value="UniProtKB-KW"/>
</dbReference>
<dbReference type="PANTHER" id="PTHR35579">
    <property type="entry name" value="CRISPR SYSTEM CMS ENDORIBONUCLEASE CSM3"/>
    <property type="match status" value="1"/>
</dbReference>
<accession>A0A6I6DHP0</accession>
<dbReference type="AlphaFoldDB" id="A0A6I6DHP0"/>
<keyword evidence="1" id="KW-0051">Antiviral defense</keyword>
<evidence type="ECO:0000259" key="2">
    <source>
        <dbReference type="Pfam" id="PF03787"/>
    </source>
</evidence>
<dbReference type="PANTHER" id="PTHR35579:SF3">
    <property type="entry name" value="CRISPR SYSTEM CMS ENDORIBONUCLEASE CSM3"/>
    <property type="match status" value="1"/>
</dbReference>
<organism evidence="3 4">
    <name type="scientific">Candidatus Syntrophocurvum alkaliphilum</name>
    <dbReference type="NCBI Taxonomy" id="2293317"/>
    <lineage>
        <taxon>Bacteria</taxon>
        <taxon>Bacillati</taxon>
        <taxon>Bacillota</taxon>
        <taxon>Clostridia</taxon>
        <taxon>Eubacteriales</taxon>
        <taxon>Syntrophomonadaceae</taxon>
        <taxon>Candidatus Syntrophocurvum</taxon>
    </lineage>
</organism>
<dbReference type="KEGG" id="salq:SYNTR_1200"/>
<dbReference type="CDD" id="cd09726">
    <property type="entry name" value="RAMP_I_III"/>
    <property type="match status" value="1"/>
</dbReference>
<reference evidence="4" key="1">
    <citation type="journal article" date="2019" name="Microbiology">
        <title>Complete Genome Sequence of an Uncultured Bacterium of the Candidate Phylum Bipolaricaulota.</title>
        <authorList>
            <person name="Kadnikov V.V."/>
            <person name="Mardanov A.V."/>
            <person name="Beletsky A.V."/>
            <person name="Frank Y.A."/>
            <person name="Karnachuk O.V."/>
            <person name="Ravin N.V."/>
        </authorList>
    </citation>
    <scope>NUCLEOTIDE SEQUENCE [LARGE SCALE GENOMIC DNA]</scope>
</reference>
<evidence type="ECO:0000313" key="4">
    <source>
        <dbReference type="Proteomes" id="UP000426444"/>
    </source>
</evidence>